<evidence type="ECO:0000313" key="3">
    <source>
        <dbReference type="EMBL" id="MDB8017077.1"/>
    </source>
</evidence>
<gene>
    <name evidence="2" type="primary">mltF</name>
    <name evidence="2" type="ORF">ERS852580_01905</name>
    <name evidence="4" type="ORF">FYL37_02065</name>
    <name evidence="3" type="ORF">PNE45_03360</name>
</gene>
<name>A0A173U0S3_9FIRM</name>
<feature type="domain" description="Transglycosylase SLT" evidence="1">
    <location>
        <begin position="153"/>
        <end position="260"/>
    </location>
</feature>
<proteinExistence type="predicted"/>
<evidence type="ECO:0000313" key="2">
    <source>
        <dbReference type="EMBL" id="CUN08434.1"/>
    </source>
</evidence>
<evidence type="ECO:0000259" key="1">
    <source>
        <dbReference type="Pfam" id="PF01464"/>
    </source>
</evidence>
<dbReference type="Gene3D" id="1.10.530.10">
    <property type="match status" value="1"/>
</dbReference>
<dbReference type="EC" id="4.2.2.-" evidence="2"/>
<dbReference type="CDD" id="cd00254">
    <property type="entry name" value="LT-like"/>
    <property type="match status" value="1"/>
</dbReference>
<protein>
    <submittedName>
        <fullName evidence="3">Lytic transglycosylase domain-containing protein</fullName>
    </submittedName>
    <submittedName>
        <fullName evidence="2">Membrane-bound lytic murein transglycosylase F</fullName>
        <ecNumber evidence="2">4.2.2.-</ecNumber>
    </submittedName>
</protein>
<dbReference type="EMBL" id="JAQLYE010000004">
    <property type="protein sequence ID" value="MDB8017077.1"/>
    <property type="molecule type" value="Genomic_DNA"/>
</dbReference>
<dbReference type="OrthoDB" id="9815002at2"/>
<evidence type="ECO:0000313" key="4">
    <source>
        <dbReference type="EMBL" id="TYL59661.1"/>
    </source>
</evidence>
<dbReference type="InterPro" id="IPR008258">
    <property type="entry name" value="Transglycosylase_SLT_dom_1"/>
</dbReference>
<dbReference type="Proteomes" id="UP000324325">
    <property type="component" value="Unassembled WGS sequence"/>
</dbReference>
<evidence type="ECO:0000313" key="6">
    <source>
        <dbReference type="Proteomes" id="UP000324325"/>
    </source>
</evidence>
<reference evidence="4 6" key="3">
    <citation type="submission" date="2019-09" db="EMBL/GenBank/DDBJ databases">
        <title>Strain-level analysis of Eubacterium rectale using genomes from metagenomes.</title>
        <authorList>
            <person name="Karcher N."/>
            <person name="Segata N."/>
        </authorList>
    </citation>
    <scope>NUCLEOTIDE SEQUENCE [LARGE SCALE GENOMIC DNA]</scope>
    <source>
        <strain evidence="4 6">L2-21</strain>
    </source>
</reference>
<reference evidence="4 6" key="2">
    <citation type="submission" date="2019-08" db="EMBL/GenBank/DDBJ databases">
        <authorList>
            <person name="Duncan S."/>
            <person name="Walker A."/>
        </authorList>
    </citation>
    <scope>NUCLEOTIDE SEQUENCE [LARGE SCALE GENOMIC DNA]</scope>
    <source>
        <strain evidence="4 6">L2-21</strain>
    </source>
</reference>
<dbReference type="PANTHER" id="PTHR37423:SF2">
    <property type="entry name" value="MEMBRANE-BOUND LYTIC MUREIN TRANSGLYCOSYLASE C"/>
    <property type="match status" value="1"/>
</dbReference>
<dbReference type="PANTHER" id="PTHR37423">
    <property type="entry name" value="SOLUBLE LYTIC MUREIN TRANSGLYCOSYLASE-RELATED"/>
    <property type="match status" value="1"/>
</dbReference>
<dbReference type="RefSeq" id="WP_015516164.1">
    <property type="nucleotide sequence ID" value="NZ_CP143947.1"/>
</dbReference>
<dbReference type="EMBL" id="CYXM01000008">
    <property type="protein sequence ID" value="CUN08434.1"/>
    <property type="molecule type" value="Genomic_DNA"/>
</dbReference>
<reference evidence="3" key="4">
    <citation type="submission" date="2023-01" db="EMBL/GenBank/DDBJ databases">
        <title>Human gut microbiome strain richness.</title>
        <authorList>
            <person name="Chen-Liaw A."/>
        </authorList>
    </citation>
    <scope>NUCLEOTIDE SEQUENCE</scope>
    <source>
        <strain evidence="3">1001283st1_D2_1001283B150209_150212</strain>
    </source>
</reference>
<evidence type="ECO:0000313" key="5">
    <source>
        <dbReference type="Proteomes" id="UP000095673"/>
    </source>
</evidence>
<sequence>MNIKVLQYIDNTPKNNITTGQVAVTGDNIPSNSSSAVNSTGADFDQVLDDAKMAEAAVAIDRLIAQSNGGSVDMSLVQRFFDQNGINIELCRNTVSPSAAVNNTAAYSGSPAGISSDTNTYNAAASGASGISSSSVKLEASGLSCSADLDAIFNEAASKYGVDAKFLKAIAKCESDFSTECTSRSGAMGIMQLMPQTAASLGVTNAYDPYQNIMGGARYISEKLTQYNGDKSLALAAYNAGSGNVAKYGGIPPFKETQNYVAKVMAYYNS</sequence>
<dbReference type="InterPro" id="IPR023346">
    <property type="entry name" value="Lysozyme-like_dom_sf"/>
</dbReference>
<dbReference type="GO" id="GO:0016829">
    <property type="term" value="F:lyase activity"/>
    <property type="evidence" value="ECO:0007669"/>
    <property type="project" value="UniProtKB-KW"/>
</dbReference>
<reference evidence="2 5" key="1">
    <citation type="submission" date="2015-09" db="EMBL/GenBank/DDBJ databases">
        <authorList>
            <consortium name="Pathogen Informatics"/>
        </authorList>
    </citation>
    <scope>NUCLEOTIDE SEQUENCE [LARGE SCALE GENOMIC DNA]</scope>
    <source>
        <strain evidence="2 5">2789STDY5834968</strain>
    </source>
</reference>
<dbReference type="EMBL" id="VSTG01000002">
    <property type="protein sequence ID" value="TYL59661.1"/>
    <property type="molecule type" value="Genomic_DNA"/>
</dbReference>
<keyword evidence="2" id="KW-0456">Lyase</keyword>
<dbReference type="Proteomes" id="UP001212823">
    <property type="component" value="Unassembled WGS sequence"/>
</dbReference>
<accession>A0A173U0S3</accession>
<dbReference type="Pfam" id="PF01464">
    <property type="entry name" value="SLT"/>
    <property type="match status" value="1"/>
</dbReference>
<organism evidence="2 5">
    <name type="scientific">Agathobacter rectalis</name>
    <dbReference type="NCBI Taxonomy" id="39491"/>
    <lineage>
        <taxon>Bacteria</taxon>
        <taxon>Bacillati</taxon>
        <taxon>Bacillota</taxon>
        <taxon>Clostridia</taxon>
        <taxon>Lachnospirales</taxon>
        <taxon>Lachnospiraceae</taxon>
        <taxon>Agathobacter</taxon>
    </lineage>
</organism>
<dbReference type="AlphaFoldDB" id="A0A173U0S3"/>
<dbReference type="Proteomes" id="UP000095673">
    <property type="component" value="Unassembled WGS sequence"/>
</dbReference>
<dbReference type="SUPFAM" id="SSF53955">
    <property type="entry name" value="Lysozyme-like"/>
    <property type="match status" value="1"/>
</dbReference>